<keyword evidence="1" id="KW-0732">Signal</keyword>
<comment type="caution">
    <text evidence="2">The sequence shown here is derived from an EMBL/GenBank/DDBJ whole genome shotgun (WGS) entry which is preliminary data.</text>
</comment>
<sequence>MYFLTTALTALAACHAASAWQLSIANTHDYMIQSGANPPSLRRTLSQDVPSACGVFGQDLPGVGCEQETMDAPSPQGCVGDFETNSLRPLYGTTCTFYTDPGCSGEGKTLDNRFPEAMLFEDNSQGFVAFKCWDNGILVRWRA</sequence>
<gene>
    <name evidence="2" type="ORF">FHETE_7143</name>
</gene>
<keyword evidence="3" id="KW-1185">Reference proteome</keyword>
<accession>A0A8H5WLH2</accession>
<proteinExistence type="predicted"/>
<name>A0A8H5WLH2_FUSHE</name>
<dbReference type="EMBL" id="JAAGWQ010000135">
    <property type="protein sequence ID" value="KAF5664261.1"/>
    <property type="molecule type" value="Genomic_DNA"/>
</dbReference>
<dbReference type="Proteomes" id="UP000567885">
    <property type="component" value="Unassembled WGS sequence"/>
</dbReference>
<organism evidence="2 3">
    <name type="scientific">Fusarium heterosporum</name>
    <dbReference type="NCBI Taxonomy" id="42747"/>
    <lineage>
        <taxon>Eukaryota</taxon>
        <taxon>Fungi</taxon>
        <taxon>Dikarya</taxon>
        <taxon>Ascomycota</taxon>
        <taxon>Pezizomycotina</taxon>
        <taxon>Sordariomycetes</taxon>
        <taxon>Hypocreomycetidae</taxon>
        <taxon>Hypocreales</taxon>
        <taxon>Nectriaceae</taxon>
        <taxon>Fusarium</taxon>
        <taxon>Fusarium heterosporum species complex</taxon>
    </lineage>
</organism>
<dbReference type="OrthoDB" id="4972407at2759"/>
<evidence type="ECO:0000313" key="2">
    <source>
        <dbReference type="EMBL" id="KAF5664261.1"/>
    </source>
</evidence>
<feature type="chain" id="PRO_5033994525" evidence="1">
    <location>
        <begin position="20"/>
        <end position="143"/>
    </location>
</feature>
<dbReference type="AlphaFoldDB" id="A0A8H5WLH2"/>
<evidence type="ECO:0000256" key="1">
    <source>
        <dbReference type="SAM" id="SignalP"/>
    </source>
</evidence>
<evidence type="ECO:0000313" key="3">
    <source>
        <dbReference type="Proteomes" id="UP000567885"/>
    </source>
</evidence>
<protein>
    <submittedName>
        <fullName evidence="2">Uncharacterized protein</fullName>
    </submittedName>
</protein>
<feature type="signal peptide" evidence="1">
    <location>
        <begin position="1"/>
        <end position="19"/>
    </location>
</feature>
<reference evidence="2 3" key="1">
    <citation type="submission" date="2020-05" db="EMBL/GenBank/DDBJ databases">
        <title>Identification and distribution of gene clusters putatively required for synthesis of sphingolipid metabolism inhibitors in phylogenetically diverse species of the filamentous fungus Fusarium.</title>
        <authorList>
            <person name="Kim H.-S."/>
            <person name="Busman M."/>
            <person name="Brown D.W."/>
            <person name="Divon H."/>
            <person name="Uhlig S."/>
            <person name="Proctor R.H."/>
        </authorList>
    </citation>
    <scope>NUCLEOTIDE SEQUENCE [LARGE SCALE GENOMIC DNA]</scope>
    <source>
        <strain evidence="2 3">NRRL 20693</strain>
    </source>
</reference>